<protein>
    <submittedName>
        <fullName evidence="2">Uncharacterized protein</fullName>
    </submittedName>
</protein>
<evidence type="ECO:0000313" key="3">
    <source>
        <dbReference type="Proteomes" id="UP000664132"/>
    </source>
</evidence>
<keyword evidence="3" id="KW-1185">Reference proteome</keyword>
<sequence>MAARSNNRNSESGKGSQFNQFRPRKGLINVLLWIPMLKAGLRTVSKGFCGSNTLKPKETALNDALAKKQA</sequence>
<gene>
    <name evidence="2" type="ORF">IFR04_001289</name>
</gene>
<accession>A0A8H7WIV3</accession>
<comment type="caution">
    <text evidence="2">The sequence shown here is derived from an EMBL/GenBank/DDBJ whole genome shotgun (WGS) entry which is preliminary data.</text>
</comment>
<dbReference type="Proteomes" id="UP000664132">
    <property type="component" value="Unassembled WGS sequence"/>
</dbReference>
<evidence type="ECO:0000256" key="1">
    <source>
        <dbReference type="SAM" id="MobiDB-lite"/>
    </source>
</evidence>
<reference evidence="2" key="1">
    <citation type="submission" date="2021-02" db="EMBL/GenBank/DDBJ databases">
        <title>Genome sequence Cadophora malorum strain M34.</title>
        <authorList>
            <person name="Stefanovic E."/>
            <person name="Vu D."/>
            <person name="Scully C."/>
            <person name="Dijksterhuis J."/>
            <person name="Roader J."/>
            <person name="Houbraken J."/>
        </authorList>
    </citation>
    <scope>NUCLEOTIDE SEQUENCE</scope>
    <source>
        <strain evidence="2">M34</strain>
    </source>
</reference>
<proteinExistence type="predicted"/>
<evidence type="ECO:0000313" key="2">
    <source>
        <dbReference type="EMBL" id="KAG4425592.1"/>
    </source>
</evidence>
<dbReference type="AlphaFoldDB" id="A0A8H7WIV3"/>
<dbReference type="EMBL" id="JAFJYH010000009">
    <property type="protein sequence ID" value="KAG4425592.1"/>
    <property type="molecule type" value="Genomic_DNA"/>
</dbReference>
<organism evidence="2 3">
    <name type="scientific">Cadophora malorum</name>
    <dbReference type="NCBI Taxonomy" id="108018"/>
    <lineage>
        <taxon>Eukaryota</taxon>
        <taxon>Fungi</taxon>
        <taxon>Dikarya</taxon>
        <taxon>Ascomycota</taxon>
        <taxon>Pezizomycotina</taxon>
        <taxon>Leotiomycetes</taxon>
        <taxon>Helotiales</taxon>
        <taxon>Ploettnerulaceae</taxon>
        <taxon>Cadophora</taxon>
    </lineage>
</organism>
<feature type="region of interest" description="Disordered" evidence="1">
    <location>
        <begin position="1"/>
        <end position="20"/>
    </location>
</feature>
<name>A0A8H7WIV3_9HELO</name>